<dbReference type="RefSeq" id="XP_066932792.1">
    <property type="nucleotide sequence ID" value="XM_067076691.1"/>
</dbReference>
<dbReference type="GO" id="GO:0006612">
    <property type="term" value="P:protein targeting to membrane"/>
    <property type="evidence" value="ECO:0007669"/>
    <property type="project" value="TreeGrafter"/>
</dbReference>
<dbReference type="InterPro" id="IPR029012">
    <property type="entry name" value="Helix_hairpin_bin_sf"/>
</dbReference>
<comment type="similarity">
    <text evidence="2">Belongs to the VPS37 family.</text>
</comment>
<evidence type="ECO:0000256" key="6">
    <source>
        <dbReference type="ARBA" id="ARBA00025010"/>
    </source>
</evidence>
<feature type="domain" description="VPS37 C-terminal" evidence="9">
    <location>
        <begin position="250"/>
        <end position="331"/>
    </location>
</feature>
<comment type="subcellular location">
    <subcellularLocation>
        <location evidence="1">Late endosome membrane</location>
        <topology evidence="1">Peripheral membrane protein</topology>
    </subcellularLocation>
</comment>
<dbReference type="OrthoDB" id="10260857at2759"/>
<evidence type="ECO:0000256" key="4">
    <source>
        <dbReference type="ARBA" id="ARBA00022753"/>
    </source>
</evidence>
<reference evidence="10" key="1">
    <citation type="submission" date="2021-01" db="UniProtKB">
        <authorList>
            <consortium name="EnsemblMetazoa"/>
        </authorList>
    </citation>
    <scope>IDENTIFICATION</scope>
</reference>
<keyword evidence="4" id="KW-0967">Endosome</keyword>
<dbReference type="Proteomes" id="UP000594262">
    <property type="component" value="Unplaced"/>
</dbReference>
<dbReference type="GO" id="GO:0000813">
    <property type="term" value="C:ESCRT I complex"/>
    <property type="evidence" value="ECO:0007669"/>
    <property type="project" value="UniProtKB-ARBA"/>
</dbReference>
<evidence type="ECO:0000313" key="11">
    <source>
        <dbReference type="Proteomes" id="UP000594262"/>
    </source>
</evidence>
<name>A0A7M5X9D8_9CNID</name>
<dbReference type="GeneID" id="136820500"/>
<dbReference type="GO" id="GO:0031902">
    <property type="term" value="C:late endosome membrane"/>
    <property type="evidence" value="ECO:0007669"/>
    <property type="project" value="UniProtKB-SubCell"/>
</dbReference>
<dbReference type="SUPFAM" id="SSF140111">
    <property type="entry name" value="Endosomal sorting complex assembly domain"/>
    <property type="match status" value="1"/>
</dbReference>
<evidence type="ECO:0000259" key="9">
    <source>
        <dbReference type="PROSITE" id="PS51314"/>
    </source>
</evidence>
<accession>A0A7M5X9D8</accession>
<dbReference type="Pfam" id="PF07200">
    <property type="entry name" value="Mod_r"/>
    <property type="match status" value="1"/>
</dbReference>
<evidence type="ECO:0000256" key="3">
    <source>
        <dbReference type="ARBA" id="ARBA00022448"/>
    </source>
</evidence>
<dbReference type="GO" id="GO:0006623">
    <property type="term" value="P:protein targeting to vacuole"/>
    <property type="evidence" value="ECO:0007669"/>
    <property type="project" value="TreeGrafter"/>
</dbReference>
<dbReference type="InterPro" id="IPR016135">
    <property type="entry name" value="UBQ-conjugating_enzyme/RWD"/>
</dbReference>
<proteinExistence type="inferred from homology"/>
<dbReference type="SUPFAM" id="SSF54495">
    <property type="entry name" value="UBC-like"/>
    <property type="match status" value="1"/>
</dbReference>
<protein>
    <recommendedName>
        <fullName evidence="9">VPS37 C-terminal domain-containing protein</fullName>
    </recommendedName>
</protein>
<keyword evidence="5 7" id="KW-0653">Protein transport</keyword>
<dbReference type="EnsemblMetazoa" id="CLYHEMT019284.1">
    <property type="protein sequence ID" value="CLYHEMP019284.1"/>
    <property type="gene ID" value="CLYHEMG019284"/>
</dbReference>
<dbReference type="PANTHER" id="PTHR13678">
    <property type="entry name" value="VACUOLAR PROTEIN SORTING-ASSOCIATED PROTEIN 37"/>
    <property type="match status" value="1"/>
</dbReference>
<comment type="function">
    <text evidence="6">Component of the ESCRT-I complex, a regulator of vesicular trafficking process. Required for the sorting of endocytic ubiquitinated cargos into multivesicular bodies. May be involved in cell growth and differentiation.</text>
</comment>
<dbReference type="GO" id="GO:0043162">
    <property type="term" value="P:ubiquitin-dependent protein catabolic process via the multivesicular body sorting pathway"/>
    <property type="evidence" value="ECO:0007669"/>
    <property type="project" value="TreeGrafter"/>
</dbReference>
<feature type="compositionally biased region" description="Polar residues" evidence="8">
    <location>
        <begin position="9"/>
        <end position="21"/>
    </location>
</feature>
<organism evidence="10 11">
    <name type="scientific">Clytia hemisphaerica</name>
    <dbReference type="NCBI Taxonomy" id="252671"/>
    <lineage>
        <taxon>Eukaryota</taxon>
        <taxon>Metazoa</taxon>
        <taxon>Cnidaria</taxon>
        <taxon>Hydrozoa</taxon>
        <taxon>Hydroidolina</taxon>
        <taxon>Leptothecata</taxon>
        <taxon>Obeliida</taxon>
        <taxon>Clytiidae</taxon>
        <taxon>Clytia</taxon>
    </lineage>
</organism>
<dbReference type="PANTHER" id="PTHR13678:SF2">
    <property type="entry name" value="VACUOLAR PROTEIN SORTING-ASSOCIATED PROTEIN 37A"/>
    <property type="match status" value="1"/>
</dbReference>
<dbReference type="InterPro" id="IPR009851">
    <property type="entry name" value="Mod_r"/>
</dbReference>
<dbReference type="InterPro" id="IPR037202">
    <property type="entry name" value="ESCRT_assembly_dom"/>
</dbReference>
<dbReference type="AlphaFoldDB" id="A0A7M5X9D8"/>
<sequence>MMSWFFGKTPSSSSQIPATTPLQQQRIKQIKSLSNHNQNVTEIKRDKIYKVTFLNSNSKTFALNIHLPPEFPNEKPYITLSPKSFHPWVDSTTDEIRGCMALNSFYMHSDLGKVVQQIIKEMKKTSPVIKKVESPTSSLPYNKSPETNLTPPIFAMPKRIPQDTGDPDLDKLLGDLGEKSNSELEQICNDPDILIDQIESMESVKKLQTDRIKCIEENEAIAKSSLDLEPVIDDLKGDLKETFETYNELFYSCQDKIQKQNELSQFYETGNILTNLRISVMQSEEESENIAEDFLKGNLKLDDFLNNFIEKRKETHLRRVKEERIKCLVPY</sequence>
<evidence type="ECO:0000256" key="8">
    <source>
        <dbReference type="SAM" id="MobiDB-lite"/>
    </source>
</evidence>
<evidence type="ECO:0000256" key="1">
    <source>
        <dbReference type="ARBA" id="ARBA00004633"/>
    </source>
</evidence>
<feature type="region of interest" description="Disordered" evidence="8">
    <location>
        <begin position="1"/>
        <end position="21"/>
    </location>
</feature>
<keyword evidence="3 7" id="KW-0813">Transport</keyword>
<dbReference type="Gene3D" id="1.10.287.660">
    <property type="entry name" value="Helix hairpin bin"/>
    <property type="match status" value="1"/>
</dbReference>
<evidence type="ECO:0000256" key="5">
    <source>
        <dbReference type="ARBA" id="ARBA00022927"/>
    </source>
</evidence>
<keyword evidence="11" id="KW-1185">Reference proteome</keyword>
<evidence type="ECO:0000256" key="2">
    <source>
        <dbReference type="ARBA" id="ARBA00007617"/>
    </source>
</evidence>
<dbReference type="Gene3D" id="3.10.110.10">
    <property type="entry name" value="Ubiquitin Conjugating Enzyme"/>
    <property type="match status" value="1"/>
</dbReference>
<dbReference type="PROSITE" id="PS51314">
    <property type="entry name" value="VPS37_C"/>
    <property type="match status" value="1"/>
</dbReference>
<evidence type="ECO:0000313" key="10">
    <source>
        <dbReference type="EnsemblMetazoa" id="CLYHEMP019284.1"/>
    </source>
</evidence>
<evidence type="ECO:0000256" key="7">
    <source>
        <dbReference type="PROSITE-ProRule" id="PRU00646"/>
    </source>
</evidence>